<keyword evidence="5" id="KW-0539">Nucleus</keyword>
<dbReference type="PANTHER" id="PTHR46481">
    <property type="entry name" value="ZINC FINGER BED DOMAIN-CONTAINING PROTEIN 4"/>
    <property type="match status" value="1"/>
</dbReference>
<protein>
    <recommendedName>
        <fullName evidence="8">HAT C-terminal dimerisation domain-containing protein</fullName>
    </recommendedName>
</protein>
<gene>
    <name evidence="6" type="ORF">O181_006390</name>
</gene>
<keyword evidence="3" id="KW-0863">Zinc-finger</keyword>
<dbReference type="SUPFAM" id="SSF53098">
    <property type="entry name" value="Ribonuclease H-like"/>
    <property type="match status" value="1"/>
</dbReference>
<comment type="caution">
    <text evidence="6">The sequence shown here is derived from an EMBL/GenBank/DDBJ whole genome shotgun (WGS) entry which is preliminary data.</text>
</comment>
<proteinExistence type="predicted"/>
<evidence type="ECO:0000313" key="6">
    <source>
        <dbReference type="EMBL" id="MBW0466675.1"/>
    </source>
</evidence>
<keyword evidence="2" id="KW-0479">Metal-binding</keyword>
<dbReference type="EMBL" id="AVOT02001367">
    <property type="protein sequence ID" value="MBW0466675.1"/>
    <property type="molecule type" value="Genomic_DNA"/>
</dbReference>
<sequence length="398" mass="45564">MDPLTILEDHFEASYVDFGSILALDATFHHSLTNQSTKYQSNSINLLPQGNDSSDNEEYNVIQDHLHFHGYETTPSSAKADQKFRHVRLGVYDYYEDISPGGKWDEEKQMLRFQYKCRHFSHIIGIFGKNTSNLNKHQKCCVGRFSAWESNSPGSIDPTLGARMASEESGTLLKDLVKALAVIQVSFLLFGSDRLQSIMQCICPTFPWPKRRQIASMATHLYFKHKQKLIETIQSLPSDTTISSALDFWTAKDQSQSYMANVIQWINPLTYTFHKKLLCFDTMGSPHSGANLAWTFWESLGKREMLKLLFSITGNNAANNISMVSTFERKYHGINITWPQEECFHRCACHVLNLVSKEFLAHMGQLTDEDYAFFDDYLAVHLAPIANSKDEEYQPPRR</sequence>
<keyword evidence="4" id="KW-0862">Zinc</keyword>
<dbReference type="OrthoDB" id="3259198at2759"/>
<evidence type="ECO:0000256" key="1">
    <source>
        <dbReference type="ARBA" id="ARBA00004123"/>
    </source>
</evidence>
<evidence type="ECO:0000256" key="5">
    <source>
        <dbReference type="ARBA" id="ARBA00023242"/>
    </source>
</evidence>
<evidence type="ECO:0000256" key="4">
    <source>
        <dbReference type="ARBA" id="ARBA00022833"/>
    </source>
</evidence>
<dbReference type="InterPro" id="IPR012337">
    <property type="entry name" value="RNaseH-like_sf"/>
</dbReference>
<evidence type="ECO:0008006" key="8">
    <source>
        <dbReference type="Google" id="ProtNLM"/>
    </source>
</evidence>
<dbReference type="InterPro" id="IPR052035">
    <property type="entry name" value="ZnF_BED_domain_contain"/>
</dbReference>
<evidence type="ECO:0000256" key="3">
    <source>
        <dbReference type="ARBA" id="ARBA00022771"/>
    </source>
</evidence>
<comment type="subcellular location">
    <subcellularLocation>
        <location evidence="1">Nucleus</location>
    </subcellularLocation>
</comment>
<evidence type="ECO:0000313" key="7">
    <source>
        <dbReference type="Proteomes" id="UP000765509"/>
    </source>
</evidence>
<name>A0A9Q3GGT3_9BASI</name>
<dbReference type="Proteomes" id="UP000765509">
    <property type="component" value="Unassembled WGS sequence"/>
</dbReference>
<dbReference type="GO" id="GO:0008270">
    <property type="term" value="F:zinc ion binding"/>
    <property type="evidence" value="ECO:0007669"/>
    <property type="project" value="UniProtKB-KW"/>
</dbReference>
<dbReference type="AlphaFoldDB" id="A0A9Q3GGT3"/>
<keyword evidence="7" id="KW-1185">Reference proteome</keyword>
<organism evidence="6 7">
    <name type="scientific">Austropuccinia psidii MF-1</name>
    <dbReference type="NCBI Taxonomy" id="1389203"/>
    <lineage>
        <taxon>Eukaryota</taxon>
        <taxon>Fungi</taxon>
        <taxon>Dikarya</taxon>
        <taxon>Basidiomycota</taxon>
        <taxon>Pucciniomycotina</taxon>
        <taxon>Pucciniomycetes</taxon>
        <taxon>Pucciniales</taxon>
        <taxon>Sphaerophragmiaceae</taxon>
        <taxon>Austropuccinia</taxon>
    </lineage>
</organism>
<reference evidence="6" key="1">
    <citation type="submission" date="2021-03" db="EMBL/GenBank/DDBJ databases">
        <title>Draft genome sequence of rust myrtle Austropuccinia psidii MF-1, a brazilian biotype.</title>
        <authorList>
            <person name="Quecine M.C."/>
            <person name="Pachon D.M.R."/>
            <person name="Bonatelli M.L."/>
            <person name="Correr F.H."/>
            <person name="Franceschini L.M."/>
            <person name="Leite T.F."/>
            <person name="Margarido G.R.A."/>
            <person name="Almeida C.A."/>
            <person name="Ferrarezi J.A."/>
            <person name="Labate C.A."/>
        </authorList>
    </citation>
    <scope>NUCLEOTIDE SEQUENCE</scope>
    <source>
        <strain evidence="6">MF-1</strain>
    </source>
</reference>
<dbReference type="PANTHER" id="PTHR46481:SF10">
    <property type="entry name" value="ZINC FINGER BED DOMAIN-CONTAINING PROTEIN 39"/>
    <property type="match status" value="1"/>
</dbReference>
<evidence type="ECO:0000256" key="2">
    <source>
        <dbReference type="ARBA" id="ARBA00022723"/>
    </source>
</evidence>
<dbReference type="GO" id="GO:0005634">
    <property type="term" value="C:nucleus"/>
    <property type="evidence" value="ECO:0007669"/>
    <property type="project" value="UniProtKB-SubCell"/>
</dbReference>
<accession>A0A9Q3GGT3</accession>